<keyword evidence="7 8" id="KW-0539">Nucleus</keyword>
<evidence type="ECO:0000256" key="5">
    <source>
        <dbReference type="ARBA" id="ARBA00023172"/>
    </source>
</evidence>
<evidence type="ECO:0000256" key="2">
    <source>
        <dbReference type="ARBA" id="ARBA00022759"/>
    </source>
</evidence>
<reference evidence="11 12" key="1">
    <citation type="submission" date="2017-11" db="EMBL/GenBank/DDBJ databases">
        <title>De novo assembly and phasing of dikaryotic genomes from two isolates of Puccinia coronata f. sp. avenae, the causal agent of oat crown rust.</title>
        <authorList>
            <person name="Miller M.E."/>
            <person name="Zhang Y."/>
            <person name="Omidvar V."/>
            <person name="Sperschneider J."/>
            <person name="Schwessinger B."/>
            <person name="Raley C."/>
            <person name="Palmer J.M."/>
            <person name="Garnica D."/>
            <person name="Upadhyaya N."/>
            <person name="Rathjen J."/>
            <person name="Taylor J.M."/>
            <person name="Park R.F."/>
            <person name="Dodds P.N."/>
            <person name="Hirsch C.D."/>
            <person name="Kianian S.F."/>
            <person name="Figueroa M."/>
        </authorList>
    </citation>
    <scope>NUCLEOTIDE SEQUENCE [LARGE SCALE GENOMIC DNA]</scope>
    <source>
        <strain evidence="11">12SD80</strain>
    </source>
</reference>
<evidence type="ECO:0000259" key="10">
    <source>
        <dbReference type="PROSITE" id="PS50164"/>
    </source>
</evidence>
<name>A0A2N5VM46_9BASI</name>
<dbReference type="GO" id="GO:0033557">
    <property type="term" value="C:Slx1-Slx4 complex"/>
    <property type="evidence" value="ECO:0007669"/>
    <property type="project" value="UniProtKB-UniRule"/>
</dbReference>
<keyword evidence="1 8" id="KW-0540">Nuclease</keyword>
<dbReference type="CDD" id="cd10455">
    <property type="entry name" value="GIY-YIG_SLX1"/>
    <property type="match status" value="1"/>
</dbReference>
<keyword evidence="2 8" id="KW-0255">Endonuclease</keyword>
<comment type="subunit">
    <text evidence="8">Forms a heterodimer with SLX4.</text>
</comment>
<evidence type="ECO:0000256" key="4">
    <source>
        <dbReference type="ARBA" id="ARBA00022801"/>
    </source>
</evidence>
<dbReference type="AlphaFoldDB" id="A0A2N5VM46"/>
<feature type="region of interest" description="Disordered" evidence="9">
    <location>
        <begin position="1"/>
        <end position="20"/>
    </location>
</feature>
<dbReference type="InterPro" id="IPR048749">
    <property type="entry name" value="SLX1_C"/>
</dbReference>
<protein>
    <recommendedName>
        <fullName evidence="10">GIY-YIG domain-containing protein</fullName>
    </recommendedName>
</protein>
<dbReference type="Pfam" id="PF21202">
    <property type="entry name" value="SLX1_C"/>
    <property type="match status" value="1"/>
</dbReference>
<dbReference type="InterPro" id="IPR035901">
    <property type="entry name" value="GIY-YIG_endonuc_sf"/>
</dbReference>
<comment type="caution">
    <text evidence="11">The sequence shown here is derived from an EMBL/GenBank/DDBJ whole genome shotgun (WGS) entry which is preliminary data.</text>
</comment>
<dbReference type="EMBL" id="PGCI01000007">
    <property type="protein sequence ID" value="PLW51064.1"/>
    <property type="molecule type" value="Genomic_DNA"/>
</dbReference>
<dbReference type="GO" id="GO:0000724">
    <property type="term" value="P:double-strand break repair via homologous recombination"/>
    <property type="evidence" value="ECO:0007669"/>
    <property type="project" value="TreeGrafter"/>
</dbReference>
<comment type="function">
    <text evidence="8">Catalytic subunit of the SLX1-SLX4 structure-specific endonuclease that resolves DNA secondary structures generated during DNA repair and recombination. Has endonuclease activity towards branched DNA substrates, introducing single-strand cuts in duplex DNA close to junctions with ss-DNA.</text>
</comment>
<dbReference type="InterPro" id="IPR027520">
    <property type="entry name" value="Slx1"/>
</dbReference>
<dbReference type="FunFam" id="3.40.1440.10:FF:000006">
    <property type="entry name" value="Structure-specific endonuclease subunit SLX1"/>
    <property type="match status" value="1"/>
</dbReference>
<feature type="region of interest" description="Disordered" evidence="9">
    <location>
        <begin position="47"/>
        <end position="67"/>
    </location>
</feature>
<keyword evidence="6 8" id="KW-0234">DNA repair</keyword>
<dbReference type="InterPro" id="IPR013083">
    <property type="entry name" value="Znf_RING/FYVE/PHD"/>
</dbReference>
<feature type="region of interest" description="Disordered" evidence="9">
    <location>
        <begin position="118"/>
        <end position="139"/>
    </location>
</feature>
<dbReference type="Gene3D" id="3.30.40.10">
    <property type="entry name" value="Zinc/RING finger domain, C3HC4 (zinc finger)"/>
    <property type="match status" value="1"/>
</dbReference>
<dbReference type="PROSITE" id="PS50164">
    <property type="entry name" value="GIY_YIG"/>
    <property type="match status" value="1"/>
</dbReference>
<dbReference type="InterPro" id="IPR000305">
    <property type="entry name" value="GIY-YIG_endonuc"/>
</dbReference>
<dbReference type="Gene3D" id="3.40.1440.10">
    <property type="entry name" value="GIY-YIG endonuclease"/>
    <property type="match status" value="1"/>
</dbReference>
<evidence type="ECO:0000256" key="9">
    <source>
        <dbReference type="SAM" id="MobiDB-lite"/>
    </source>
</evidence>
<comment type="subcellular location">
    <subcellularLocation>
        <location evidence="8">Nucleus</location>
    </subcellularLocation>
</comment>
<feature type="compositionally biased region" description="Polar residues" evidence="9">
    <location>
        <begin position="396"/>
        <end position="422"/>
    </location>
</feature>
<dbReference type="GO" id="GO:0017108">
    <property type="term" value="F:5'-flap endonuclease activity"/>
    <property type="evidence" value="ECO:0007669"/>
    <property type="project" value="InterPro"/>
</dbReference>
<evidence type="ECO:0000313" key="12">
    <source>
        <dbReference type="Proteomes" id="UP000235392"/>
    </source>
</evidence>
<dbReference type="PANTHER" id="PTHR20208:SF10">
    <property type="entry name" value="STRUCTURE-SPECIFIC ENDONUCLEASE SUBUNIT SLX1"/>
    <property type="match status" value="1"/>
</dbReference>
<keyword evidence="3 8" id="KW-0227">DNA damage</keyword>
<organism evidence="11 12">
    <name type="scientific">Puccinia coronata f. sp. avenae</name>
    <dbReference type="NCBI Taxonomy" id="200324"/>
    <lineage>
        <taxon>Eukaryota</taxon>
        <taxon>Fungi</taxon>
        <taxon>Dikarya</taxon>
        <taxon>Basidiomycota</taxon>
        <taxon>Pucciniomycotina</taxon>
        <taxon>Pucciniomycetes</taxon>
        <taxon>Pucciniales</taxon>
        <taxon>Pucciniaceae</taxon>
        <taxon>Puccinia</taxon>
    </lineage>
</organism>
<feature type="compositionally biased region" description="Basic residues" evidence="9">
    <location>
        <begin position="457"/>
        <end position="468"/>
    </location>
</feature>
<proteinExistence type="inferred from homology"/>
<sequence>MASTQPTASGSKKKTTTSTLHPGLHRYPEFYACYLLRSYYQGKKTQRTYVGSTPNPPRRIRQHNGQLKGGAVRTKYYRPWEMELICYGFPSKLVALQFEWAWNTPYRSRHLLVEKPATRKEDSNQTKLDSTGAIAGNAPPISKSKKALFPRSIGNRVEIKLKVLRKMMTTLPWSQYPLKVLFFEESAYRLWLEQAKPPKSTPQQTSATPNLSEDTAHPIEVTFRPEGVDGMRKERHGIPSTPDDQCKPIEVHDEEAMLEDYEKIELIKKRCNDHSLRCSLCDQPIDIQEHLTYANCRSPDCFMSAHLLCLAKYLLDAAPVDSLPALAVGDEPSLPLSRILPDRGICPMCSTDLRWGELAKSCYRRMPKNPTKAHLSDTDEDEDADAAFLDLDDQYGSVNDDGNTSVTENEQDLNQNATSNRGSKPKQAKKTKQPAAPRPVTTARRQPASKPTAAKNRYAKPKASKRTNKQLLEEDDDEPEQDFVKLMEDLQVSD</sequence>
<dbReference type="Pfam" id="PF01541">
    <property type="entry name" value="GIY-YIG"/>
    <property type="match status" value="1"/>
</dbReference>
<feature type="domain" description="GIY-YIG" evidence="10">
    <location>
        <begin position="29"/>
        <end position="112"/>
    </location>
</feature>
<evidence type="ECO:0000313" key="11">
    <source>
        <dbReference type="EMBL" id="PLW51064.1"/>
    </source>
</evidence>
<feature type="region of interest" description="Disordered" evidence="9">
    <location>
        <begin position="393"/>
        <end position="482"/>
    </location>
</feature>
<dbReference type="GO" id="GO:0008821">
    <property type="term" value="F:crossover junction DNA endonuclease activity"/>
    <property type="evidence" value="ECO:0007669"/>
    <property type="project" value="TreeGrafter"/>
</dbReference>
<evidence type="ECO:0000256" key="3">
    <source>
        <dbReference type="ARBA" id="ARBA00022763"/>
    </source>
</evidence>
<comment type="cofactor">
    <cofactor evidence="8">
        <name>a divalent metal cation</name>
        <dbReference type="ChEBI" id="CHEBI:60240"/>
    </cofactor>
</comment>
<keyword evidence="5 8" id="KW-0233">DNA recombination</keyword>
<accession>A0A2N5VM46</accession>
<evidence type="ECO:0000256" key="1">
    <source>
        <dbReference type="ARBA" id="ARBA00022722"/>
    </source>
</evidence>
<comment type="similarity">
    <text evidence="8">Belongs to the SLX1 family.</text>
</comment>
<gene>
    <name evidence="11" type="ORF">PCASD_02502</name>
</gene>
<dbReference type="SUPFAM" id="SSF82771">
    <property type="entry name" value="GIY-YIG endonuclease"/>
    <property type="match status" value="1"/>
</dbReference>
<dbReference type="InterPro" id="IPR050381">
    <property type="entry name" value="SLX1_endonuclease"/>
</dbReference>
<evidence type="ECO:0000256" key="6">
    <source>
        <dbReference type="ARBA" id="ARBA00023204"/>
    </source>
</evidence>
<dbReference type="PANTHER" id="PTHR20208">
    <property type="entry name" value="STRUCTURE-SPECIFIC ENDONUCLEASE SUBUNIT SLX1"/>
    <property type="match status" value="1"/>
</dbReference>
<dbReference type="Proteomes" id="UP000235392">
    <property type="component" value="Unassembled WGS sequence"/>
</dbReference>
<comment type="caution">
    <text evidence="8">Lacks conserved residue(s) required for the propagation of feature annotation.</text>
</comment>
<keyword evidence="4 8" id="KW-0378">Hydrolase</keyword>
<evidence type="ECO:0000256" key="7">
    <source>
        <dbReference type="ARBA" id="ARBA00023242"/>
    </source>
</evidence>
<evidence type="ECO:0000256" key="8">
    <source>
        <dbReference type="HAMAP-Rule" id="MF_03100"/>
    </source>
</evidence>
<dbReference type="HAMAP" id="MF_03100">
    <property type="entry name" value="Endonuc_su_Slx1"/>
    <property type="match status" value="1"/>
</dbReference>
<feature type="compositionally biased region" description="Basic residues" evidence="9">
    <location>
        <begin position="423"/>
        <end position="432"/>
    </location>
</feature>